<organism evidence="1 2">
    <name type="scientific">Solanum pinnatisectum</name>
    <name type="common">tansyleaf nightshade</name>
    <dbReference type="NCBI Taxonomy" id="50273"/>
    <lineage>
        <taxon>Eukaryota</taxon>
        <taxon>Viridiplantae</taxon>
        <taxon>Streptophyta</taxon>
        <taxon>Embryophyta</taxon>
        <taxon>Tracheophyta</taxon>
        <taxon>Spermatophyta</taxon>
        <taxon>Magnoliopsida</taxon>
        <taxon>eudicotyledons</taxon>
        <taxon>Gunneridae</taxon>
        <taxon>Pentapetalae</taxon>
        <taxon>asterids</taxon>
        <taxon>lamiids</taxon>
        <taxon>Solanales</taxon>
        <taxon>Solanaceae</taxon>
        <taxon>Solanoideae</taxon>
        <taxon>Solaneae</taxon>
        <taxon>Solanum</taxon>
    </lineage>
</organism>
<dbReference type="InterPro" id="IPR036691">
    <property type="entry name" value="Endo/exonu/phosph_ase_sf"/>
</dbReference>
<proteinExistence type="predicted"/>
<dbReference type="Gene3D" id="3.60.10.10">
    <property type="entry name" value="Endonuclease/exonuclease/phosphatase"/>
    <property type="match status" value="1"/>
</dbReference>
<dbReference type="AlphaFoldDB" id="A0AAV9LVP8"/>
<dbReference type="EMBL" id="JAWPEI010000004">
    <property type="protein sequence ID" value="KAK4729835.1"/>
    <property type="molecule type" value="Genomic_DNA"/>
</dbReference>
<reference evidence="1 2" key="1">
    <citation type="submission" date="2023-10" db="EMBL/GenBank/DDBJ databases">
        <title>Genome-Wide Identification Analysis in wild type Solanum Pinnatisectum Reveals Some Genes Defensing Phytophthora Infestans.</title>
        <authorList>
            <person name="Sun C."/>
        </authorList>
    </citation>
    <scope>NUCLEOTIDE SEQUENCE [LARGE SCALE GENOMIC DNA]</scope>
    <source>
        <strain evidence="1">LQN</strain>
        <tissue evidence="1">Leaf</tissue>
    </source>
</reference>
<dbReference type="Proteomes" id="UP001311915">
    <property type="component" value="Unassembled WGS sequence"/>
</dbReference>
<accession>A0AAV9LVP8</accession>
<sequence length="125" mass="14581">MGDFNSILTLEDRPVGSQVQDIERRDFRECLMDCNLAELHIEGRKYTWTNGHVYSRIDKAIDNTLWMDIMPTQVMAMKLLFSDHSPLGLIVEDQRDTQKRPFRFYNCLGKHQKFKEGVQAGSKIT</sequence>
<name>A0AAV9LVP8_9SOLN</name>
<dbReference type="PANTHER" id="PTHR33710">
    <property type="entry name" value="BNAC02G09200D PROTEIN"/>
    <property type="match status" value="1"/>
</dbReference>
<keyword evidence="2" id="KW-1185">Reference proteome</keyword>
<gene>
    <name evidence="1" type="ORF">R3W88_022823</name>
</gene>
<evidence type="ECO:0008006" key="3">
    <source>
        <dbReference type="Google" id="ProtNLM"/>
    </source>
</evidence>
<dbReference type="SUPFAM" id="SSF56219">
    <property type="entry name" value="DNase I-like"/>
    <property type="match status" value="1"/>
</dbReference>
<dbReference type="PANTHER" id="PTHR33710:SF89">
    <property type="match status" value="1"/>
</dbReference>
<comment type="caution">
    <text evidence="1">The sequence shown here is derived from an EMBL/GenBank/DDBJ whole genome shotgun (WGS) entry which is preliminary data.</text>
</comment>
<evidence type="ECO:0000313" key="2">
    <source>
        <dbReference type="Proteomes" id="UP001311915"/>
    </source>
</evidence>
<evidence type="ECO:0000313" key="1">
    <source>
        <dbReference type="EMBL" id="KAK4729835.1"/>
    </source>
</evidence>
<protein>
    <recommendedName>
        <fullName evidence="3">Endonuclease/exonuclease/phosphatase domain-containing protein</fullName>
    </recommendedName>
</protein>